<proteinExistence type="predicted"/>
<reference evidence="1 2" key="1">
    <citation type="journal article" date="2019" name="Commun. Biol.">
        <title>The bagworm genome reveals a unique fibroin gene that provides high tensile strength.</title>
        <authorList>
            <person name="Kono N."/>
            <person name="Nakamura H."/>
            <person name="Ohtoshi R."/>
            <person name="Tomita M."/>
            <person name="Numata K."/>
            <person name="Arakawa K."/>
        </authorList>
    </citation>
    <scope>NUCLEOTIDE SEQUENCE [LARGE SCALE GENOMIC DNA]</scope>
</reference>
<sequence length="240" mass="27155">MNPIANPLDSGSGFDANLSQSRFRSLSRLTPALISTPICLNLDSDLSPWQIKTSSGTTTSVSEVLILPTDALPTPSPNGQSCSFHERELGLAPCSKRPDMLNLATARKWTFLTEKKLGLYTPSLFEILLVYPRPYFNLIANPFNNDFPIKFANNAEEAYRANMQKTIPKPQVDRRSLKYCYSNSSALFAVERKKLILGYSSPELRTVFVGHEQYLKYVMIHQEFTLYHTFGRQFSSKKNE</sequence>
<comment type="caution">
    <text evidence="1">The sequence shown here is derived from an EMBL/GenBank/DDBJ whole genome shotgun (WGS) entry which is preliminary data.</text>
</comment>
<name>A0A4C1X8E9_EUMVA</name>
<dbReference type="Proteomes" id="UP000299102">
    <property type="component" value="Unassembled WGS sequence"/>
</dbReference>
<dbReference type="AlphaFoldDB" id="A0A4C1X8E9"/>
<keyword evidence="2" id="KW-1185">Reference proteome</keyword>
<protein>
    <submittedName>
        <fullName evidence="1">Uncharacterized protein</fullName>
    </submittedName>
</protein>
<dbReference type="EMBL" id="BGZK01000737">
    <property type="protein sequence ID" value="GBP58507.1"/>
    <property type="molecule type" value="Genomic_DNA"/>
</dbReference>
<accession>A0A4C1X8E9</accession>
<organism evidence="1 2">
    <name type="scientific">Eumeta variegata</name>
    <name type="common">Bagworm moth</name>
    <name type="synonym">Eumeta japonica</name>
    <dbReference type="NCBI Taxonomy" id="151549"/>
    <lineage>
        <taxon>Eukaryota</taxon>
        <taxon>Metazoa</taxon>
        <taxon>Ecdysozoa</taxon>
        <taxon>Arthropoda</taxon>
        <taxon>Hexapoda</taxon>
        <taxon>Insecta</taxon>
        <taxon>Pterygota</taxon>
        <taxon>Neoptera</taxon>
        <taxon>Endopterygota</taxon>
        <taxon>Lepidoptera</taxon>
        <taxon>Glossata</taxon>
        <taxon>Ditrysia</taxon>
        <taxon>Tineoidea</taxon>
        <taxon>Psychidae</taxon>
        <taxon>Oiketicinae</taxon>
        <taxon>Eumeta</taxon>
    </lineage>
</organism>
<evidence type="ECO:0000313" key="2">
    <source>
        <dbReference type="Proteomes" id="UP000299102"/>
    </source>
</evidence>
<evidence type="ECO:0000313" key="1">
    <source>
        <dbReference type="EMBL" id="GBP58507.1"/>
    </source>
</evidence>
<gene>
    <name evidence="1" type="ORF">EVAR_33857_1</name>
</gene>